<evidence type="ECO:0000313" key="2">
    <source>
        <dbReference type="EMBL" id="USW51100.1"/>
    </source>
</evidence>
<organism evidence="2 3">
    <name type="scientific">Septoria linicola</name>
    <dbReference type="NCBI Taxonomy" id="215465"/>
    <lineage>
        <taxon>Eukaryota</taxon>
        <taxon>Fungi</taxon>
        <taxon>Dikarya</taxon>
        <taxon>Ascomycota</taxon>
        <taxon>Pezizomycotina</taxon>
        <taxon>Dothideomycetes</taxon>
        <taxon>Dothideomycetidae</taxon>
        <taxon>Mycosphaerellales</taxon>
        <taxon>Mycosphaerellaceae</taxon>
        <taxon>Septoria</taxon>
    </lineage>
</organism>
<reference evidence="2" key="1">
    <citation type="submission" date="2022-06" db="EMBL/GenBank/DDBJ databases">
        <title>Complete genome sequences of two strains of the flax pathogen Septoria linicola.</title>
        <authorList>
            <person name="Lapalu N."/>
            <person name="Simon A."/>
            <person name="Demenou B."/>
            <person name="Paumier D."/>
            <person name="Guillot M.-P."/>
            <person name="Gout L."/>
            <person name="Valade R."/>
        </authorList>
    </citation>
    <scope>NUCLEOTIDE SEQUENCE</scope>
    <source>
        <strain evidence="2">SE15195</strain>
    </source>
</reference>
<gene>
    <name evidence="2" type="ORF">Slin15195_G044190</name>
</gene>
<proteinExistence type="predicted"/>
<feature type="compositionally biased region" description="Basic and acidic residues" evidence="1">
    <location>
        <begin position="54"/>
        <end position="64"/>
    </location>
</feature>
<dbReference type="Proteomes" id="UP001056384">
    <property type="component" value="Chromosome 3"/>
</dbReference>
<keyword evidence="3" id="KW-1185">Reference proteome</keyword>
<dbReference type="AlphaFoldDB" id="A0A9Q9ARA2"/>
<dbReference type="EMBL" id="CP099420">
    <property type="protein sequence ID" value="USW51100.1"/>
    <property type="molecule type" value="Genomic_DNA"/>
</dbReference>
<protein>
    <submittedName>
        <fullName evidence="2">Uncharacterized protein</fullName>
    </submittedName>
</protein>
<sequence>MAKLEDCTEIDRTCKIAHTLGGRAARCVKKPVAKTNPSSLNKPPAASNRPLSRRGGDAPDHDSHSTYGASGHPYPDEPEEQGANMDALTVSEDQELSKKCEGANKKFPMQSVCERNWIYDCTTKAFAQRCQLLESEDQEPLIKAFGMFGLCQQEYIPKRAAKCLTEEGLRKRYEGLMAFMRIAGKVPARKHD</sequence>
<evidence type="ECO:0000256" key="1">
    <source>
        <dbReference type="SAM" id="MobiDB-lite"/>
    </source>
</evidence>
<name>A0A9Q9ARA2_9PEZI</name>
<feature type="region of interest" description="Disordered" evidence="1">
    <location>
        <begin position="22"/>
        <end position="82"/>
    </location>
</feature>
<evidence type="ECO:0000313" key="3">
    <source>
        <dbReference type="Proteomes" id="UP001056384"/>
    </source>
</evidence>
<accession>A0A9Q9ARA2</accession>